<gene>
    <name evidence="3" type="ORF">WF834_02030</name>
</gene>
<feature type="domain" description="SCP" evidence="2">
    <location>
        <begin position="64"/>
        <end position="179"/>
    </location>
</feature>
<proteinExistence type="predicted"/>
<name>A0AB35Y561_9FIRM</name>
<dbReference type="PANTHER" id="PTHR31157:SF1">
    <property type="entry name" value="SCP DOMAIN-CONTAINING PROTEIN"/>
    <property type="match status" value="1"/>
</dbReference>
<feature type="signal peptide" evidence="1">
    <location>
        <begin position="1"/>
        <end position="34"/>
    </location>
</feature>
<protein>
    <submittedName>
        <fullName evidence="3">CAP domain-containing protein</fullName>
    </submittedName>
</protein>
<evidence type="ECO:0000256" key="1">
    <source>
        <dbReference type="SAM" id="SignalP"/>
    </source>
</evidence>
<dbReference type="InterPro" id="IPR035940">
    <property type="entry name" value="CAP_sf"/>
</dbReference>
<dbReference type="Pfam" id="PF00188">
    <property type="entry name" value="CAP"/>
    <property type="match status" value="2"/>
</dbReference>
<evidence type="ECO:0000259" key="2">
    <source>
        <dbReference type="Pfam" id="PF00188"/>
    </source>
</evidence>
<evidence type="ECO:0000313" key="4">
    <source>
        <dbReference type="Proteomes" id="UP001373196"/>
    </source>
</evidence>
<keyword evidence="1" id="KW-0732">Signal</keyword>
<sequence>MELEMRIVKKVAAAAMALAVVFGAASLKPVAANAAQAGPETASVMEEDNSFLNHQDEAYQNEFLRRVNGERAKAGLKPVQLGDSSHNSAAQERAKELASSYSYVRPNGQRDFTVFAENGIEDVSIGEDYMAGVSTPDAAVDQWMNIDFARERILNADATTMSVGHYEGGVYNNYWVLIFSYPENSYTSDYRQRVLDLVNAERANYGLQPLVMGDAKLTAAAQHRAEEIATVNSHVRPNGSKWYTVLSEYGVTDAASGENAAWGSVSPEEVVTAWMNSEGHRANILDPEARAMGVGYYYNSSSTWGHQWIQLFTK</sequence>
<evidence type="ECO:0000313" key="3">
    <source>
        <dbReference type="EMBL" id="MEJ5194963.1"/>
    </source>
</evidence>
<dbReference type="Proteomes" id="UP001373196">
    <property type="component" value="Unassembled WGS sequence"/>
</dbReference>
<dbReference type="EMBL" id="JBBFGL010000002">
    <property type="protein sequence ID" value="MEJ5194963.1"/>
    <property type="molecule type" value="Genomic_DNA"/>
</dbReference>
<accession>A0AB35Y561</accession>
<feature type="domain" description="SCP" evidence="2">
    <location>
        <begin position="195"/>
        <end position="302"/>
    </location>
</feature>
<organism evidence="3 4">
    <name type="scientific">Faecalibacterium wellingii</name>
    <dbReference type="NCBI Taxonomy" id="2929491"/>
    <lineage>
        <taxon>Bacteria</taxon>
        <taxon>Bacillati</taxon>
        <taxon>Bacillota</taxon>
        <taxon>Clostridia</taxon>
        <taxon>Eubacteriales</taxon>
        <taxon>Oscillospiraceae</taxon>
        <taxon>Faecalibacterium</taxon>
    </lineage>
</organism>
<dbReference type="RefSeq" id="WP_339394702.1">
    <property type="nucleotide sequence ID" value="NZ_JBBFGL010000002.1"/>
</dbReference>
<dbReference type="InterPro" id="IPR014044">
    <property type="entry name" value="CAP_dom"/>
</dbReference>
<dbReference type="AlphaFoldDB" id="A0AB35Y561"/>
<feature type="chain" id="PRO_5044220481" evidence="1">
    <location>
        <begin position="35"/>
        <end position="314"/>
    </location>
</feature>
<dbReference type="Gene3D" id="3.40.33.10">
    <property type="entry name" value="CAP"/>
    <property type="match status" value="2"/>
</dbReference>
<comment type="caution">
    <text evidence="3">The sequence shown here is derived from an EMBL/GenBank/DDBJ whole genome shotgun (WGS) entry which is preliminary data.</text>
</comment>
<reference evidence="3" key="1">
    <citation type="submission" date="2024-03" db="EMBL/GenBank/DDBJ databases">
        <authorList>
            <person name="Plomp N."/>
            <person name="Harmsen H.J."/>
        </authorList>
    </citation>
    <scope>NUCLEOTIDE SEQUENCE</scope>
    <source>
        <strain evidence="3">HTF-128</strain>
    </source>
</reference>
<dbReference type="SUPFAM" id="SSF55797">
    <property type="entry name" value="PR-1-like"/>
    <property type="match status" value="2"/>
</dbReference>
<dbReference type="CDD" id="cd05379">
    <property type="entry name" value="CAP_bacterial"/>
    <property type="match status" value="2"/>
</dbReference>
<dbReference type="PANTHER" id="PTHR31157">
    <property type="entry name" value="SCP DOMAIN-CONTAINING PROTEIN"/>
    <property type="match status" value="1"/>
</dbReference>